<dbReference type="EMBL" id="CP045929">
    <property type="protein sequence ID" value="QGK70729.1"/>
    <property type="molecule type" value="Genomic_DNA"/>
</dbReference>
<dbReference type="Proteomes" id="UP000371041">
    <property type="component" value="Chromosome"/>
</dbReference>
<dbReference type="InterPro" id="IPR011701">
    <property type="entry name" value="MFS"/>
</dbReference>
<evidence type="ECO:0000256" key="5">
    <source>
        <dbReference type="ARBA" id="ARBA00022989"/>
    </source>
</evidence>
<dbReference type="CDD" id="cd17321">
    <property type="entry name" value="MFS_MMR_MDR_like"/>
    <property type="match status" value="1"/>
</dbReference>
<feature type="transmembrane region" description="Helical" evidence="7">
    <location>
        <begin position="344"/>
        <end position="365"/>
    </location>
</feature>
<feature type="transmembrane region" description="Helical" evidence="7">
    <location>
        <begin position="282"/>
        <end position="304"/>
    </location>
</feature>
<gene>
    <name evidence="9" type="ORF">GIY23_15480</name>
</gene>
<dbReference type="PANTHER" id="PTHR42718">
    <property type="entry name" value="MAJOR FACILITATOR SUPERFAMILY MULTIDRUG TRANSPORTER MFSC"/>
    <property type="match status" value="1"/>
</dbReference>
<feature type="transmembrane region" description="Helical" evidence="7">
    <location>
        <begin position="216"/>
        <end position="235"/>
    </location>
</feature>
<keyword evidence="2" id="KW-0813">Transport</keyword>
<dbReference type="KEGG" id="sace:GIY23_15480"/>
<feature type="transmembrane region" description="Helical" evidence="7">
    <location>
        <begin position="493"/>
        <end position="512"/>
    </location>
</feature>
<keyword evidence="3" id="KW-1003">Cell membrane</keyword>
<feature type="domain" description="Major facilitator superfamily (MFS) profile" evidence="8">
    <location>
        <begin position="30"/>
        <end position="516"/>
    </location>
</feature>
<dbReference type="PROSITE" id="PS50850">
    <property type="entry name" value="MFS"/>
    <property type="match status" value="1"/>
</dbReference>
<evidence type="ECO:0000256" key="2">
    <source>
        <dbReference type="ARBA" id="ARBA00022448"/>
    </source>
</evidence>
<keyword evidence="6 7" id="KW-0472">Membrane</keyword>
<feature type="transmembrane region" description="Helical" evidence="7">
    <location>
        <begin position="310"/>
        <end position="332"/>
    </location>
</feature>
<feature type="transmembrane region" description="Helical" evidence="7">
    <location>
        <begin position="28"/>
        <end position="51"/>
    </location>
</feature>
<dbReference type="PANTHER" id="PTHR42718:SF47">
    <property type="entry name" value="METHYL VIOLOGEN RESISTANCE PROTEIN SMVA"/>
    <property type="match status" value="1"/>
</dbReference>
<feature type="transmembrane region" description="Helical" evidence="7">
    <location>
        <begin position="371"/>
        <end position="399"/>
    </location>
</feature>
<keyword evidence="5 7" id="KW-1133">Transmembrane helix</keyword>
<evidence type="ECO:0000256" key="3">
    <source>
        <dbReference type="ARBA" id="ARBA00022475"/>
    </source>
</evidence>
<evidence type="ECO:0000259" key="8">
    <source>
        <dbReference type="PROSITE" id="PS50850"/>
    </source>
</evidence>
<evidence type="ECO:0000256" key="4">
    <source>
        <dbReference type="ARBA" id="ARBA00022692"/>
    </source>
</evidence>
<dbReference type="Pfam" id="PF07690">
    <property type="entry name" value="MFS_1"/>
    <property type="match status" value="1"/>
</dbReference>
<name>A0A5Q3QGY7_9PSEU</name>
<evidence type="ECO:0000256" key="7">
    <source>
        <dbReference type="SAM" id="Phobius"/>
    </source>
</evidence>
<organism evidence="9 10">
    <name type="scientific">Allosaccharopolyspora coralli</name>
    <dbReference type="NCBI Taxonomy" id="2665642"/>
    <lineage>
        <taxon>Bacteria</taxon>
        <taxon>Bacillati</taxon>
        <taxon>Actinomycetota</taxon>
        <taxon>Actinomycetes</taxon>
        <taxon>Pseudonocardiales</taxon>
        <taxon>Pseudonocardiaceae</taxon>
        <taxon>Allosaccharopolyspora</taxon>
    </lineage>
</organism>
<feature type="transmembrane region" description="Helical" evidence="7">
    <location>
        <begin position="241"/>
        <end position="262"/>
    </location>
</feature>
<dbReference type="InterPro" id="IPR036259">
    <property type="entry name" value="MFS_trans_sf"/>
</dbReference>
<feature type="transmembrane region" description="Helical" evidence="7">
    <location>
        <begin position="96"/>
        <end position="120"/>
    </location>
</feature>
<keyword evidence="4 7" id="KW-0812">Transmembrane</keyword>
<protein>
    <submittedName>
        <fullName evidence="9">MFS transporter</fullName>
    </submittedName>
</protein>
<evidence type="ECO:0000313" key="9">
    <source>
        <dbReference type="EMBL" id="QGK70729.1"/>
    </source>
</evidence>
<reference evidence="10" key="1">
    <citation type="submission" date="2019-11" db="EMBL/GenBank/DDBJ databases">
        <title>The complete genome sequence of Saccharopolyspora sp. E2A.</title>
        <authorList>
            <person name="Zhang G."/>
        </authorList>
    </citation>
    <scope>NUCLEOTIDE SEQUENCE [LARGE SCALE GENOMIC DNA]</scope>
    <source>
        <strain evidence="10">E2A</strain>
    </source>
</reference>
<dbReference type="AlphaFoldDB" id="A0A5Q3QGY7"/>
<evidence type="ECO:0000256" key="1">
    <source>
        <dbReference type="ARBA" id="ARBA00004651"/>
    </source>
</evidence>
<feature type="transmembrane region" description="Helical" evidence="7">
    <location>
        <begin position="155"/>
        <end position="174"/>
    </location>
</feature>
<feature type="transmembrane region" description="Helical" evidence="7">
    <location>
        <begin position="180"/>
        <end position="204"/>
    </location>
</feature>
<sequence>MERLGQSTGRKALMTMDRTLVRAGRREWWGLVVLGLPTLLVSMDASILLLALPRISAQLDPSSSELLWIVDIYTFVIAGTLVTAGTLGDRIGRRRLLLIGAACFAAVSVLAAFSTSGLMLVAARGLLGLAGATLMPSTLALLTTMFTVPAQRARAIAVWMSCFSAGVALGPVVGGLLVQWFWWGAVFLAGVPIMALLLVLAPRVLPEHREPNAGRLDPASVLLSLIAVMGVIYGLKELATGGKASTALIAVSAGVAGGVVFARRQLTLAQPLVDLRLFANRIFTTGMLTLLMGLLTTAGIQIFVTQYLQIVLGLSPLAAGVWMVPQALAVIVGTQLSPWLAARVRVASIVAGGLVVSGLGFLVLTQIGGTLAVAVVVLGNVVISLGIAPLMALSAELVVGSVPEGKTGNASALNETFGELGAALGVALLGSLGTALYRTRMADTASDLPPGARAEAGDTVGGAAAVGERLPADEGTLVLDAARAAFTDTVQTVSIVAAVVTFALSALVFRALREVRTEDRSHALS</sequence>
<dbReference type="Gene3D" id="1.20.1250.20">
    <property type="entry name" value="MFS general substrate transporter like domains"/>
    <property type="match status" value="1"/>
</dbReference>
<dbReference type="SUPFAM" id="SSF103473">
    <property type="entry name" value="MFS general substrate transporter"/>
    <property type="match status" value="1"/>
</dbReference>
<evidence type="ECO:0000313" key="10">
    <source>
        <dbReference type="Proteomes" id="UP000371041"/>
    </source>
</evidence>
<feature type="transmembrane region" description="Helical" evidence="7">
    <location>
        <begin position="66"/>
        <end position="84"/>
    </location>
</feature>
<dbReference type="InterPro" id="IPR020846">
    <property type="entry name" value="MFS_dom"/>
</dbReference>
<keyword evidence="10" id="KW-1185">Reference proteome</keyword>
<feature type="transmembrane region" description="Helical" evidence="7">
    <location>
        <begin position="126"/>
        <end position="148"/>
    </location>
</feature>
<proteinExistence type="predicted"/>
<dbReference type="GO" id="GO:0005886">
    <property type="term" value="C:plasma membrane"/>
    <property type="evidence" value="ECO:0007669"/>
    <property type="project" value="UniProtKB-SubCell"/>
</dbReference>
<accession>A0A5Q3QGY7</accession>
<dbReference type="Gene3D" id="1.20.1720.10">
    <property type="entry name" value="Multidrug resistance protein D"/>
    <property type="match status" value="1"/>
</dbReference>
<feature type="transmembrane region" description="Helical" evidence="7">
    <location>
        <begin position="420"/>
        <end position="437"/>
    </location>
</feature>
<dbReference type="GO" id="GO:0022857">
    <property type="term" value="F:transmembrane transporter activity"/>
    <property type="evidence" value="ECO:0007669"/>
    <property type="project" value="InterPro"/>
</dbReference>
<evidence type="ECO:0000256" key="6">
    <source>
        <dbReference type="ARBA" id="ARBA00023136"/>
    </source>
</evidence>
<comment type="subcellular location">
    <subcellularLocation>
        <location evidence="1">Cell membrane</location>
        <topology evidence="1">Multi-pass membrane protein</topology>
    </subcellularLocation>
</comment>